<dbReference type="InterPro" id="IPR019899">
    <property type="entry name" value="Na/solute_symporter_VC_2705"/>
</dbReference>
<dbReference type="EMBL" id="JAVBIK010000001">
    <property type="protein sequence ID" value="MDT7517445.1"/>
    <property type="molecule type" value="Genomic_DNA"/>
</dbReference>
<evidence type="ECO:0000256" key="2">
    <source>
        <dbReference type="ARBA" id="ARBA00006434"/>
    </source>
</evidence>
<keyword evidence="14" id="KW-1185">Reference proteome</keyword>
<evidence type="ECO:0000313" key="13">
    <source>
        <dbReference type="EMBL" id="MDT7517445.1"/>
    </source>
</evidence>
<feature type="transmembrane region" description="Helical" evidence="11">
    <location>
        <begin position="194"/>
        <end position="216"/>
    </location>
</feature>
<dbReference type="PROSITE" id="PS00018">
    <property type="entry name" value="EF_HAND_1"/>
    <property type="match status" value="1"/>
</dbReference>
<feature type="transmembrane region" description="Helical" evidence="11">
    <location>
        <begin position="160"/>
        <end position="182"/>
    </location>
</feature>
<feature type="transmembrane region" description="Helical" evidence="11">
    <location>
        <begin position="43"/>
        <end position="67"/>
    </location>
</feature>
<dbReference type="InterPro" id="IPR050277">
    <property type="entry name" value="Sodium:Solute_Symporter"/>
</dbReference>
<dbReference type="RefSeq" id="WP_313873269.1">
    <property type="nucleotide sequence ID" value="NZ_JAVBIK010000001.1"/>
</dbReference>
<sequence>MPFKTTQRNWHLHAVLLALWFVFSFGIVFFARDLSGTFFSWPLAYWLTAQGALLVFIAIVVVFALVANRRSPEVFQFDSVEYGSYTASLRRRFFGFVVGLLLFLVALGVAEQYGLPKAWVAGIFLSVTLVLYAVIGVFARTADANEYYVAGRRIPGVYNGMATAADWMSAASFISLAGGLYTQGFSGSGSQPGGLAYVLGWTGGFCLVALLVAPYLRSMNLYTVPDYFRVRFGGHWPRRIAAWSAVLCSFTYVVAQLYGVGLITSRLTGVHFEIGILLALGGVLVCSFLGGMRAVTWTQVTQYVVVILAFLIPVSWLSYQQTGNPLAPLAYGQQLGKITQMEQAFAVSPQEQEVIAIYAQRAEEFKHKLADVESSLASEREELRRQLRILGDSKAPDAQVQATRKALASLPKDVNAARELWTKNWLENTEKAKALGGMAPQTRPFAGDPEGSASEQAEFSTSRANFLALMFCLMVGTAGLPHLLTRYYTTPGVAQARRSVAWSLIFITLLYLSAPALAVLVKYEVMANLVGQPFDALPAWMLQWSRDPNLLSFSDVNADGVLQFAELRVGADLVMLASPDIGGLPYVVSVLVAAGGLAAALSTADGLLLTIGNALAHDVYFEGNSNKAEAMRRVMLSKFALLVVALMAAYAAAQRPAGILYLVSASFSLAGAAFVPAMVLGIFWKRMTRAGAVAGMLAGLGTTVGYMVLNFPVLRQWFGFSEEHLWFGIQPVSAGVFGVPVGLMMAILVSLLTSPDSAEDRNLSPPLG</sequence>
<feature type="transmembrane region" description="Helical" evidence="11">
    <location>
        <begin position="12"/>
        <end position="31"/>
    </location>
</feature>
<protein>
    <submittedName>
        <fullName evidence="13">VC_2705 family sodium/solute symporter</fullName>
    </submittedName>
</protein>
<keyword evidence="6" id="KW-0769">Symport</keyword>
<proteinExistence type="inferred from homology"/>
<evidence type="ECO:0000256" key="5">
    <source>
        <dbReference type="ARBA" id="ARBA00022692"/>
    </source>
</evidence>
<dbReference type="NCBIfam" id="TIGR03647">
    <property type="entry name" value="Na_symport_sm"/>
    <property type="match status" value="1"/>
</dbReference>
<dbReference type="NCBIfam" id="TIGR03648">
    <property type="entry name" value="Na_symport_lg"/>
    <property type="match status" value="1"/>
</dbReference>
<dbReference type="CDD" id="cd11480">
    <property type="entry name" value="SLC5sbd_u4"/>
    <property type="match status" value="1"/>
</dbReference>
<accession>A0ABU3KIF4</accession>
<evidence type="ECO:0000256" key="1">
    <source>
        <dbReference type="ARBA" id="ARBA00004141"/>
    </source>
</evidence>
<evidence type="ECO:0000256" key="3">
    <source>
        <dbReference type="ARBA" id="ARBA00022448"/>
    </source>
</evidence>
<keyword evidence="8 11" id="KW-0472">Membrane</keyword>
<feature type="transmembrane region" description="Helical" evidence="11">
    <location>
        <begin position="270"/>
        <end position="291"/>
    </location>
</feature>
<evidence type="ECO:0000256" key="10">
    <source>
        <dbReference type="RuleBase" id="RU362091"/>
    </source>
</evidence>
<evidence type="ECO:0000259" key="12">
    <source>
        <dbReference type="Pfam" id="PF13937"/>
    </source>
</evidence>
<feature type="transmembrane region" description="Helical" evidence="11">
    <location>
        <begin position="500"/>
        <end position="521"/>
    </location>
</feature>
<feature type="transmembrane region" description="Helical" evidence="11">
    <location>
        <begin position="690"/>
        <end position="709"/>
    </location>
</feature>
<dbReference type="PANTHER" id="PTHR48086:SF5">
    <property type="entry name" value="NA(+):SOLUTE SYMPORTER (SSF FAMILY)"/>
    <property type="match status" value="1"/>
</dbReference>
<dbReference type="InterPro" id="IPR001734">
    <property type="entry name" value="Na/solute_symporter"/>
</dbReference>
<feature type="transmembrane region" description="Helical" evidence="11">
    <location>
        <begin position="729"/>
        <end position="752"/>
    </location>
</feature>
<evidence type="ECO:0000256" key="9">
    <source>
        <dbReference type="ARBA" id="ARBA00023201"/>
    </source>
</evidence>
<feature type="transmembrane region" description="Helical" evidence="11">
    <location>
        <begin position="659"/>
        <end position="683"/>
    </location>
</feature>
<keyword evidence="9" id="KW-0739">Sodium transport</keyword>
<feature type="transmembrane region" description="Helical" evidence="11">
    <location>
        <begin position="586"/>
        <end position="615"/>
    </location>
</feature>
<dbReference type="PANTHER" id="PTHR48086">
    <property type="entry name" value="SODIUM/PROLINE SYMPORTER-RELATED"/>
    <property type="match status" value="1"/>
</dbReference>
<evidence type="ECO:0000313" key="14">
    <source>
        <dbReference type="Proteomes" id="UP001321700"/>
    </source>
</evidence>
<dbReference type="InterPro" id="IPR018247">
    <property type="entry name" value="EF_Hand_1_Ca_BS"/>
</dbReference>
<keyword evidence="9" id="KW-0915">Sodium</keyword>
<organism evidence="13 14">
    <name type="scientific">Rhodoferax potami</name>
    <dbReference type="NCBI Taxonomy" id="3068338"/>
    <lineage>
        <taxon>Bacteria</taxon>
        <taxon>Pseudomonadati</taxon>
        <taxon>Pseudomonadota</taxon>
        <taxon>Betaproteobacteria</taxon>
        <taxon>Burkholderiales</taxon>
        <taxon>Comamonadaceae</taxon>
        <taxon>Rhodoferax</taxon>
    </lineage>
</organism>
<feature type="transmembrane region" description="Helical" evidence="11">
    <location>
        <begin position="119"/>
        <end position="139"/>
    </location>
</feature>
<reference evidence="13 14" key="1">
    <citation type="submission" date="2023-08" db="EMBL/GenBank/DDBJ databases">
        <title>Rhodoferax potami sp. nov. and Rhodoferax mekongensis sp. nov., isolated from the Mekong River in Thailand.</title>
        <authorList>
            <person name="Kitikhun S."/>
            <person name="Charoenyingcharoen P."/>
            <person name="Siriarchawattana P."/>
            <person name="Likhitrattanapisal S."/>
            <person name="Nilsakha T."/>
            <person name="Chanpet A."/>
            <person name="Rattanawaree P."/>
            <person name="Ingsriswang S."/>
        </authorList>
    </citation>
    <scope>NUCLEOTIDE SEQUENCE [LARGE SCALE GENOMIC DNA]</scope>
    <source>
        <strain evidence="13 14">TBRC 17660</strain>
    </source>
</reference>
<keyword evidence="9" id="KW-0406">Ion transport</keyword>
<dbReference type="Pfam" id="PF13937">
    <property type="entry name" value="DUF4212"/>
    <property type="match status" value="1"/>
</dbReference>
<evidence type="ECO:0000256" key="7">
    <source>
        <dbReference type="ARBA" id="ARBA00022989"/>
    </source>
</evidence>
<keyword evidence="7 11" id="KW-1133">Transmembrane helix</keyword>
<keyword evidence="4" id="KW-1003">Cell membrane</keyword>
<evidence type="ECO:0000256" key="4">
    <source>
        <dbReference type="ARBA" id="ARBA00022475"/>
    </source>
</evidence>
<dbReference type="PROSITE" id="PS00457">
    <property type="entry name" value="NA_SOLUT_SYMP_2"/>
    <property type="match status" value="1"/>
</dbReference>
<evidence type="ECO:0000256" key="11">
    <source>
        <dbReference type="SAM" id="Phobius"/>
    </source>
</evidence>
<feature type="transmembrane region" description="Helical" evidence="11">
    <location>
        <begin position="466"/>
        <end position="488"/>
    </location>
</feature>
<dbReference type="InterPro" id="IPR038377">
    <property type="entry name" value="Na/Glc_symporter_sf"/>
</dbReference>
<dbReference type="PROSITE" id="PS50283">
    <property type="entry name" value="NA_SOLUT_SYMP_3"/>
    <property type="match status" value="1"/>
</dbReference>
<dbReference type="Gene3D" id="1.20.1730.10">
    <property type="entry name" value="Sodium/glucose cotransporter"/>
    <property type="match status" value="1"/>
</dbReference>
<keyword evidence="5 11" id="KW-0812">Transmembrane</keyword>
<name>A0ABU3KIF4_9BURK</name>
<feature type="domain" description="Sodium symporter small subunit" evidence="12">
    <location>
        <begin position="7"/>
        <end position="69"/>
    </location>
</feature>
<keyword evidence="3" id="KW-0813">Transport</keyword>
<comment type="similarity">
    <text evidence="2 10">Belongs to the sodium:solute symporter (SSF) (TC 2.A.21) family.</text>
</comment>
<dbReference type="Proteomes" id="UP001321700">
    <property type="component" value="Unassembled WGS sequence"/>
</dbReference>
<feature type="transmembrane region" description="Helical" evidence="11">
    <location>
        <begin position="93"/>
        <end position="113"/>
    </location>
</feature>
<comment type="subcellular location">
    <subcellularLocation>
        <location evidence="1">Membrane</location>
        <topology evidence="1">Multi-pass membrane protein</topology>
    </subcellularLocation>
</comment>
<feature type="transmembrane region" description="Helical" evidence="11">
    <location>
        <begin position="236"/>
        <end position="258"/>
    </location>
</feature>
<gene>
    <name evidence="13" type="ORF">RAE19_01585</name>
</gene>
<feature type="transmembrane region" description="Helical" evidence="11">
    <location>
        <begin position="303"/>
        <end position="319"/>
    </location>
</feature>
<evidence type="ECO:0000256" key="6">
    <source>
        <dbReference type="ARBA" id="ARBA00022847"/>
    </source>
</evidence>
<dbReference type="Pfam" id="PF00474">
    <property type="entry name" value="SSF"/>
    <property type="match status" value="2"/>
</dbReference>
<dbReference type="InterPro" id="IPR019886">
    <property type="entry name" value="Na_symporter_ssu"/>
</dbReference>
<comment type="caution">
    <text evidence="13">The sequence shown here is derived from an EMBL/GenBank/DDBJ whole genome shotgun (WGS) entry which is preliminary data.</text>
</comment>
<evidence type="ECO:0000256" key="8">
    <source>
        <dbReference type="ARBA" id="ARBA00023136"/>
    </source>
</evidence>
<feature type="transmembrane region" description="Helical" evidence="11">
    <location>
        <begin position="635"/>
        <end position="653"/>
    </location>
</feature>
<dbReference type="InterPro" id="IPR018212">
    <property type="entry name" value="Na/solute_symporter_CS"/>
</dbReference>